<dbReference type="AlphaFoldDB" id="A0A9E6UMY1"/>
<dbReference type="RefSeq" id="WP_261402720.1">
    <property type="nucleotide sequence ID" value="NZ_CP081869.1"/>
</dbReference>
<keyword evidence="2" id="KW-1185">Reference proteome</keyword>
<protein>
    <submittedName>
        <fullName evidence="1">Uncharacterized protein</fullName>
    </submittedName>
</protein>
<gene>
    <name evidence="1" type="ORF">K6K41_23510</name>
</gene>
<sequence>METAHKRRRPSLDTIARRLEAAFRADRTVTLKPETALVVAAAVRAFATQPTRDDIVKLVCDRKEPCESFCYPCVSLANRISMLFGGEQR</sequence>
<dbReference type="KEGG" id="cmet:K6K41_23510"/>
<organism evidence="1 2">
    <name type="scientific">Chenggangzhangella methanolivorans</name>
    <dbReference type="NCBI Taxonomy" id="1437009"/>
    <lineage>
        <taxon>Bacteria</taxon>
        <taxon>Pseudomonadati</taxon>
        <taxon>Pseudomonadota</taxon>
        <taxon>Alphaproteobacteria</taxon>
        <taxon>Hyphomicrobiales</taxon>
        <taxon>Methylopilaceae</taxon>
        <taxon>Chenggangzhangella</taxon>
    </lineage>
</organism>
<name>A0A9E6UMY1_9HYPH</name>
<accession>A0A9E6UMY1</accession>
<proteinExistence type="predicted"/>
<evidence type="ECO:0000313" key="1">
    <source>
        <dbReference type="EMBL" id="QZN99628.1"/>
    </source>
</evidence>
<dbReference type="EMBL" id="CP081869">
    <property type="protein sequence ID" value="QZN99628.1"/>
    <property type="molecule type" value="Genomic_DNA"/>
</dbReference>
<reference evidence="1" key="1">
    <citation type="submission" date="2021-08" db="EMBL/GenBank/DDBJ databases">
        <authorList>
            <person name="Zhang H."/>
            <person name="Xu M."/>
            <person name="Yu Z."/>
            <person name="Yang L."/>
            <person name="Cai Y."/>
        </authorList>
    </citation>
    <scope>NUCLEOTIDE SEQUENCE</scope>
    <source>
        <strain evidence="1">CHL1</strain>
    </source>
</reference>
<dbReference type="Proteomes" id="UP000825701">
    <property type="component" value="Chromosome"/>
</dbReference>
<evidence type="ECO:0000313" key="2">
    <source>
        <dbReference type="Proteomes" id="UP000825701"/>
    </source>
</evidence>